<evidence type="ECO:0000313" key="3">
    <source>
        <dbReference type="Proteomes" id="UP000005451"/>
    </source>
</evidence>
<evidence type="ECO:0008006" key="4">
    <source>
        <dbReference type="Google" id="ProtNLM"/>
    </source>
</evidence>
<proteinExistence type="predicted"/>
<sequence length="225" mass="25498">MKNLKKKLVFVAVLSLSFCVSKVSTYASSTDEIINSANSIVEKLDKNTNDLNNLKGEKESKEILEARDKFNRLLDKLPKEDFKDFHMGDEVNNLDLIKNKTRLLEVLEGYFKLDEGMKKNLLDSYNKIKDGLKDENLSSDDVDKLIKDYNEKYKKLLKEESSSNKSTSKVAKLVKLDDKDKSNLSKTPINNGRKASNVKTGVKSLSAVGIFLFGSLIILRKIRNI</sequence>
<feature type="chain" id="PRO_5039551605" description="LPXTG-motif cell wall anchor domain protein" evidence="1">
    <location>
        <begin position="30"/>
        <end position="225"/>
    </location>
</feature>
<evidence type="ECO:0000256" key="1">
    <source>
        <dbReference type="SAM" id="SignalP"/>
    </source>
</evidence>
<organism evidence="2 3">
    <name type="scientific">Anaerococcus hydrogenalis DSM 7454</name>
    <dbReference type="NCBI Taxonomy" id="561177"/>
    <lineage>
        <taxon>Bacteria</taxon>
        <taxon>Bacillati</taxon>
        <taxon>Bacillota</taxon>
        <taxon>Tissierellia</taxon>
        <taxon>Tissierellales</taxon>
        <taxon>Peptoniphilaceae</taxon>
        <taxon>Anaerococcus</taxon>
    </lineage>
</organism>
<reference evidence="2 3" key="1">
    <citation type="submission" date="2008-09" db="EMBL/GenBank/DDBJ databases">
        <authorList>
            <person name="Fulton L."/>
            <person name="Clifton S."/>
            <person name="Fulton B."/>
            <person name="Xu J."/>
            <person name="Minx P."/>
            <person name="Pepin K.H."/>
            <person name="Johnson M."/>
            <person name="Thiruvilangam P."/>
            <person name="Bhonagiri V."/>
            <person name="Nash W.E."/>
            <person name="Mardis E.R."/>
            <person name="Wilson R.K."/>
        </authorList>
    </citation>
    <scope>NUCLEOTIDE SEQUENCE [LARGE SCALE GENOMIC DNA]</scope>
    <source>
        <strain evidence="2 3">DSM 7454</strain>
    </source>
</reference>
<feature type="signal peptide" evidence="1">
    <location>
        <begin position="1"/>
        <end position="29"/>
    </location>
</feature>
<evidence type="ECO:0000313" key="2">
    <source>
        <dbReference type="EMBL" id="EEB36234.1"/>
    </source>
</evidence>
<name>B6W8G3_9FIRM</name>
<protein>
    <recommendedName>
        <fullName evidence="4">LPXTG-motif cell wall anchor domain protein</fullName>
    </recommendedName>
</protein>
<dbReference type="Proteomes" id="UP000005451">
    <property type="component" value="Unassembled WGS sequence"/>
</dbReference>
<comment type="caution">
    <text evidence="2">The sequence shown here is derived from an EMBL/GenBank/DDBJ whole genome shotgun (WGS) entry which is preliminary data.</text>
</comment>
<keyword evidence="1" id="KW-0732">Signal</keyword>
<reference evidence="2 3" key="2">
    <citation type="submission" date="2008-10" db="EMBL/GenBank/DDBJ databases">
        <title>Draft genome sequence of Anaerococcus hydrogenalis (DSM 7454).</title>
        <authorList>
            <person name="Sudarsanam P."/>
            <person name="Ley R."/>
            <person name="Guruge J."/>
            <person name="Turnbaugh P.J."/>
            <person name="Mahowald M."/>
            <person name="Liep D."/>
            <person name="Gordon J."/>
        </authorList>
    </citation>
    <scope>NUCLEOTIDE SEQUENCE [LARGE SCALE GENOMIC DNA]</scope>
    <source>
        <strain evidence="2 3">DSM 7454</strain>
    </source>
</reference>
<dbReference type="STRING" id="561177.ANHYDRO_00886"/>
<gene>
    <name evidence="2" type="ORF">ANHYDRO_00886</name>
</gene>
<dbReference type="AlphaFoldDB" id="B6W8G3"/>
<dbReference type="EMBL" id="ABXA01000020">
    <property type="protein sequence ID" value="EEB36234.1"/>
    <property type="molecule type" value="Genomic_DNA"/>
</dbReference>
<accession>B6W8G3</accession>
<dbReference type="RefSeq" id="WP_004813723.1">
    <property type="nucleotide sequence ID" value="NZ_ABXA01000020.1"/>
</dbReference>